<dbReference type="AlphaFoldDB" id="A0A9F5IZI5"/>
<keyword evidence="2" id="KW-1185">Reference proteome</keyword>
<accession>A0A9F5IZI5</accession>
<dbReference type="KEGG" id="pbi:112542076"/>
<gene>
    <name evidence="3" type="primary">LOC112542076</name>
</gene>
<dbReference type="GO" id="GO:0042438">
    <property type="term" value="P:melanin biosynthetic process"/>
    <property type="evidence" value="ECO:0007669"/>
    <property type="project" value="TreeGrafter"/>
</dbReference>
<evidence type="ECO:0000256" key="1">
    <source>
        <dbReference type="SAM" id="Phobius"/>
    </source>
</evidence>
<dbReference type="GeneID" id="112542076"/>
<keyword evidence="1" id="KW-0472">Membrane</keyword>
<feature type="transmembrane region" description="Helical" evidence="1">
    <location>
        <begin position="201"/>
        <end position="220"/>
    </location>
</feature>
<dbReference type="Proteomes" id="UP000695026">
    <property type="component" value="Unplaced"/>
</dbReference>
<name>A0A9F5IZI5_PYTBI</name>
<dbReference type="OrthoDB" id="442352at2759"/>
<evidence type="ECO:0000313" key="3">
    <source>
        <dbReference type="RefSeq" id="XP_025029732.1"/>
    </source>
</evidence>
<dbReference type="PANTHER" id="PTHR43568:SF1">
    <property type="entry name" value="P PROTEIN"/>
    <property type="match status" value="1"/>
</dbReference>
<keyword evidence="1" id="KW-0812">Transmembrane</keyword>
<dbReference type="PANTHER" id="PTHR43568">
    <property type="entry name" value="P PROTEIN"/>
    <property type="match status" value="1"/>
</dbReference>
<dbReference type="GO" id="GO:0033162">
    <property type="term" value="C:melanosome membrane"/>
    <property type="evidence" value="ECO:0007669"/>
    <property type="project" value="TreeGrafter"/>
</dbReference>
<sequence length="368" mass="41640">MEYGRQSTRFIWYLDHKDDGAIARKIDMALSQALDSQHMDVLGDGEAEPISCNVSKLKLLKEMVIGQGKSCQPYSSVAQEPGQCITLGKNFSPLTMQQRYHYTLPKFFNTRSEDSCFTEGTPLLKASTKGNGLKCTDVYNTDFITDDNSWENSSAEFEQRSQPGSEMTSLSRSASCSEKGEILDNFHVKFNLSKMRCCLKLLKVSCLFIFVVVCSILFSIHPENRTSWQMLAISPVDIYTVNFSSFSDSVLLKIELGGPFVAERQPKDYIVVQIGQIEDSSPKRKRQQQILYNWTLPLNLKKNEQVIMTRIFETMNRKETSISIQAFLQESEIIPLSVTHQYLHANVEAQVTIASVILAGVYVLIVFE</sequence>
<feature type="non-terminal residue" evidence="3">
    <location>
        <position position="368"/>
    </location>
</feature>
<dbReference type="InterPro" id="IPR051475">
    <property type="entry name" value="Diverse_Ion_Transporter"/>
</dbReference>
<feature type="transmembrane region" description="Helical" evidence="1">
    <location>
        <begin position="349"/>
        <end position="367"/>
    </location>
</feature>
<dbReference type="RefSeq" id="XP_025029732.1">
    <property type="nucleotide sequence ID" value="XM_025173964.1"/>
</dbReference>
<evidence type="ECO:0000313" key="2">
    <source>
        <dbReference type="Proteomes" id="UP000695026"/>
    </source>
</evidence>
<keyword evidence="1" id="KW-1133">Transmembrane helix</keyword>
<reference evidence="3" key="1">
    <citation type="submission" date="2025-08" db="UniProtKB">
        <authorList>
            <consortium name="RefSeq"/>
        </authorList>
    </citation>
    <scope>IDENTIFICATION</scope>
    <source>
        <tissue evidence="3">Liver</tissue>
    </source>
</reference>
<dbReference type="GO" id="GO:0030318">
    <property type="term" value="P:melanocyte differentiation"/>
    <property type="evidence" value="ECO:0007669"/>
    <property type="project" value="TreeGrafter"/>
</dbReference>
<proteinExistence type="predicted"/>
<protein>
    <submittedName>
        <fullName evidence="3">P protein-like</fullName>
    </submittedName>
</protein>
<organism evidence="2 3">
    <name type="scientific">Python bivittatus</name>
    <name type="common">Burmese python</name>
    <name type="synonym">Python molurus bivittatus</name>
    <dbReference type="NCBI Taxonomy" id="176946"/>
    <lineage>
        <taxon>Eukaryota</taxon>
        <taxon>Metazoa</taxon>
        <taxon>Chordata</taxon>
        <taxon>Craniata</taxon>
        <taxon>Vertebrata</taxon>
        <taxon>Euteleostomi</taxon>
        <taxon>Lepidosauria</taxon>
        <taxon>Squamata</taxon>
        <taxon>Bifurcata</taxon>
        <taxon>Unidentata</taxon>
        <taxon>Episquamata</taxon>
        <taxon>Toxicofera</taxon>
        <taxon>Serpentes</taxon>
        <taxon>Henophidia</taxon>
        <taxon>Pythonidae</taxon>
        <taxon>Python</taxon>
    </lineage>
</organism>